<keyword evidence="2" id="KW-1185">Reference proteome</keyword>
<accession>A0ACC1HQD2</accession>
<dbReference type="EMBL" id="JAMZIH010001117">
    <property type="protein sequence ID" value="KAJ1678486.1"/>
    <property type="molecule type" value="Genomic_DNA"/>
</dbReference>
<evidence type="ECO:0000313" key="2">
    <source>
        <dbReference type="Proteomes" id="UP001145114"/>
    </source>
</evidence>
<organism evidence="1 2">
    <name type="scientific">Spiromyces aspiralis</name>
    <dbReference type="NCBI Taxonomy" id="68401"/>
    <lineage>
        <taxon>Eukaryota</taxon>
        <taxon>Fungi</taxon>
        <taxon>Fungi incertae sedis</taxon>
        <taxon>Zoopagomycota</taxon>
        <taxon>Kickxellomycotina</taxon>
        <taxon>Kickxellomycetes</taxon>
        <taxon>Kickxellales</taxon>
        <taxon>Kickxellaceae</taxon>
        <taxon>Spiromyces</taxon>
    </lineage>
</organism>
<evidence type="ECO:0000313" key="1">
    <source>
        <dbReference type="EMBL" id="KAJ1678486.1"/>
    </source>
</evidence>
<sequence length="56" mass="5906">MLGFAMTYDLSPEDQEYIERFFRVGVGGDPSQKAMVNSDDAPSGGEDGSGGSDGEE</sequence>
<comment type="caution">
    <text evidence="1">The sequence shown here is derived from an EMBL/GenBank/DDBJ whole genome shotgun (WGS) entry which is preliminary data.</text>
</comment>
<gene>
    <name evidence="1" type="ORF">EV182_003950</name>
</gene>
<dbReference type="Proteomes" id="UP001145114">
    <property type="component" value="Unassembled WGS sequence"/>
</dbReference>
<reference evidence="1" key="1">
    <citation type="submission" date="2022-06" db="EMBL/GenBank/DDBJ databases">
        <title>Phylogenomic reconstructions and comparative analyses of Kickxellomycotina fungi.</title>
        <authorList>
            <person name="Reynolds N.K."/>
            <person name="Stajich J.E."/>
            <person name="Barry K."/>
            <person name="Grigoriev I.V."/>
            <person name="Crous P."/>
            <person name="Smith M.E."/>
        </authorList>
    </citation>
    <scope>NUCLEOTIDE SEQUENCE</scope>
    <source>
        <strain evidence="1">RSA 2271</strain>
    </source>
</reference>
<feature type="non-terminal residue" evidence="1">
    <location>
        <position position="56"/>
    </location>
</feature>
<protein>
    <submittedName>
        <fullName evidence="1">Uncharacterized protein</fullName>
    </submittedName>
</protein>
<proteinExistence type="predicted"/>
<name>A0ACC1HQD2_9FUNG</name>